<sequence length="360" mass="38459">MLPSAAGSLQAATECFCAAVGSLPAPTECFQAAAGSLPAPTECFHAAAGSLQAATECFCAAGGSLPAPTECFQAAAGSLPRTNRIMLPCRCGQPASSNRVLLCHCGQPAGTNRVLPSRCGQPARTNRMLPSAAGSLQAATECFCAAGAACRHQPSASKPLRAACPHQPNASMPLRAACKRQPSVSGQSDSTPRRAAALGWCGRHGKLFAPARSGVEALRLGRCSACLSCASVMLQDRGQMHLTSLALSRAVLFPQVLFRSAMRYKSVIARWLGRRLPKYSDRVNELCEQLLEEMPVEHLKSRTFLAESTIGLVHVLRFTKYLKLGASHLVKVWKQWFDQSTSNLASMEDFLPEENSSWDL</sequence>
<organism evidence="1 2">
    <name type="scientific">Symbiodinium microadriaticum</name>
    <name type="common">Dinoflagellate</name>
    <name type="synonym">Zooxanthella microadriatica</name>
    <dbReference type="NCBI Taxonomy" id="2951"/>
    <lineage>
        <taxon>Eukaryota</taxon>
        <taxon>Sar</taxon>
        <taxon>Alveolata</taxon>
        <taxon>Dinophyceae</taxon>
        <taxon>Suessiales</taxon>
        <taxon>Symbiodiniaceae</taxon>
        <taxon>Symbiodinium</taxon>
    </lineage>
</organism>
<gene>
    <name evidence="1" type="ORF">AK812_SmicGene35006</name>
</gene>
<keyword evidence="2" id="KW-1185">Reference proteome</keyword>
<dbReference type="EMBL" id="LSRX01001064">
    <property type="protein sequence ID" value="OLP84141.1"/>
    <property type="molecule type" value="Genomic_DNA"/>
</dbReference>
<comment type="caution">
    <text evidence="1">The sequence shown here is derived from an EMBL/GenBank/DDBJ whole genome shotgun (WGS) entry which is preliminary data.</text>
</comment>
<name>A0A1Q9CMI4_SYMMI</name>
<evidence type="ECO:0000313" key="1">
    <source>
        <dbReference type="EMBL" id="OLP84141.1"/>
    </source>
</evidence>
<accession>A0A1Q9CMI4</accession>
<protein>
    <submittedName>
        <fullName evidence="1">Uncharacterized protein</fullName>
    </submittedName>
</protein>
<dbReference type="AlphaFoldDB" id="A0A1Q9CMI4"/>
<reference evidence="1 2" key="1">
    <citation type="submission" date="2016-02" db="EMBL/GenBank/DDBJ databases">
        <title>Genome analysis of coral dinoflagellate symbionts highlights evolutionary adaptations to a symbiotic lifestyle.</title>
        <authorList>
            <person name="Aranda M."/>
            <person name="Li Y."/>
            <person name="Liew Y.J."/>
            <person name="Baumgarten S."/>
            <person name="Simakov O."/>
            <person name="Wilson M."/>
            <person name="Piel J."/>
            <person name="Ashoor H."/>
            <person name="Bougouffa S."/>
            <person name="Bajic V.B."/>
            <person name="Ryu T."/>
            <person name="Ravasi T."/>
            <person name="Bayer T."/>
            <person name="Micklem G."/>
            <person name="Kim H."/>
            <person name="Bhak J."/>
            <person name="Lajeunesse T.C."/>
            <person name="Voolstra C.R."/>
        </authorList>
    </citation>
    <scope>NUCLEOTIDE SEQUENCE [LARGE SCALE GENOMIC DNA]</scope>
    <source>
        <strain evidence="1 2">CCMP2467</strain>
    </source>
</reference>
<proteinExistence type="predicted"/>
<evidence type="ECO:0000313" key="2">
    <source>
        <dbReference type="Proteomes" id="UP000186817"/>
    </source>
</evidence>
<dbReference type="Proteomes" id="UP000186817">
    <property type="component" value="Unassembled WGS sequence"/>
</dbReference>